<dbReference type="EMBL" id="LS483452">
    <property type="protein sequence ID" value="SQH74169.1"/>
    <property type="molecule type" value="Genomic_DNA"/>
</dbReference>
<dbReference type="Proteomes" id="UP000250123">
    <property type="component" value="Chromosome SHEWBE"/>
</dbReference>
<organism evidence="11 12">
    <name type="scientific">Shewanella benthica</name>
    <dbReference type="NCBI Taxonomy" id="43661"/>
    <lineage>
        <taxon>Bacteria</taxon>
        <taxon>Pseudomonadati</taxon>
        <taxon>Pseudomonadota</taxon>
        <taxon>Gammaproteobacteria</taxon>
        <taxon>Alteromonadales</taxon>
        <taxon>Shewanellaceae</taxon>
        <taxon>Shewanella</taxon>
    </lineage>
</organism>
<dbReference type="Gene3D" id="3.40.1190.10">
    <property type="entry name" value="Mur-like, catalytic domain"/>
    <property type="match status" value="1"/>
</dbReference>
<evidence type="ECO:0000256" key="4">
    <source>
        <dbReference type="ARBA" id="ARBA00022598"/>
    </source>
</evidence>
<keyword evidence="7 8" id="KW-0961">Cell wall biogenesis/degradation</keyword>
<evidence type="ECO:0000256" key="7">
    <source>
        <dbReference type="HAMAP-Rule" id="MF_00639"/>
    </source>
</evidence>
<dbReference type="InterPro" id="IPR005762">
    <property type="entry name" value="MurD"/>
</dbReference>
<evidence type="ECO:0000256" key="6">
    <source>
        <dbReference type="ARBA" id="ARBA00022840"/>
    </source>
</evidence>
<comment type="function">
    <text evidence="7 8">Cell wall formation. Catalyzes the addition of glutamate to the nucleotide precursor UDP-N-acetylmuramoyl-L-alanine (UMA).</text>
</comment>
<feature type="domain" description="Mur ligase central" evidence="10">
    <location>
        <begin position="114"/>
        <end position="280"/>
    </location>
</feature>
<dbReference type="NCBIfam" id="TIGR01087">
    <property type="entry name" value="murD"/>
    <property type="match status" value="1"/>
</dbReference>
<dbReference type="GO" id="GO:0051301">
    <property type="term" value="P:cell division"/>
    <property type="evidence" value="ECO:0007669"/>
    <property type="project" value="UniProtKB-KW"/>
</dbReference>
<comment type="pathway">
    <text evidence="2 7 8">Cell wall biogenesis; peptidoglycan biosynthesis.</text>
</comment>
<dbReference type="GO" id="GO:0005524">
    <property type="term" value="F:ATP binding"/>
    <property type="evidence" value="ECO:0007669"/>
    <property type="project" value="UniProtKB-UniRule"/>
</dbReference>
<evidence type="ECO:0000259" key="9">
    <source>
        <dbReference type="Pfam" id="PF02875"/>
    </source>
</evidence>
<dbReference type="SUPFAM" id="SSF53244">
    <property type="entry name" value="MurD-like peptide ligases, peptide-binding domain"/>
    <property type="match status" value="1"/>
</dbReference>
<dbReference type="KEGG" id="sbk:SHEWBE_0173"/>
<dbReference type="Gene3D" id="3.90.190.20">
    <property type="entry name" value="Mur ligase, C-terminal domain"/>
    <property type="match status" value="1"/>
</dbReference>
<dbReference type="GO" id="GO:0071555">
    <property type="term" value="P:cell wall organization"/>
    <property type="evidence" value="ECO:0007669"/>
    <property type="project" value="UniProtKB-KW"/>
</dbReference>
<reference evidence="12" key="1">
    <citation type="submission" date="2018-06" db="EMBL/GenBank/DDBJ databases">
        <authorList>
            <person name="Cea G.-C."/>
            <person name="William W."/>
        </authorList>
    </citation>
    <scope>NUCLEOTIDE SEQUENCE [LARGE SCALE GENOMIC DNA]</scope>
    <source>
        <strain evidence="12">DB21MT-2</strain>
    </source>
</reference>
<feature type="domain" description="Mur ligase C-terminal" evidence="9">
    <location>
        <begin position="302"/>
        <end position="413"/>
    </location>
</feature>
<comment type="similarity">
    <text evidence="7">Belongs to the MurCDEF family.</text>
</comment>
<dbReference type="PANTHER" id="PTHR43692:SF1">
    <property type="entry name" value="UDP-N-ACETYLMURAMOYLALANINE--D-GLUTAMATE LIGASE"/>
    <property type="match status" value="1"/>
</dbReference>
<dbReference type="InterPro" id="IPR013221">
    <property type="entry name" value="Mur_ligase_cen"/>
</dbReference>
<keyword evidence="7 8" id="KW-0131">Cell cycle</keyword>
<name>A0A330LV92_9GAMM</name>
<comment type="subcellular location">
    <subcellularLocation>
        <location evidence="1 7 8">Cytoplasm</location>
    </subcellularLocation>
</comment>
<dbReference type="AlphaFoldDB" id="A0A330LV92"/>
<dbReference type="GO" id="GO:0008764">
    <property type="term" value="F:UDP-N-acetylmuramoylalanine-D-glutamate ligase activity"/>
    <property type="evidence" value="ECO:0007669"/>
    <property type="project" value="UniProtKB-UniRule"/>
</dbReference>
<keyword evidence="4 7" id="KW-0436">Ligase</keyword>
<keyword evidence="7 8" id="KW-0132">Cell division</keyword>
<dbReference type="UniPathway" id="UPA00219"/>
<dbReference type="Pfam" id="PF21799">
    <property type="entry name" value="MurD-like_N"/>
    <property type="match status" value="1"/>
</dbReference>
<dbReference type="HAMAP" id="MF_00639">
    <property type="entry name" value="MurD"/>
    <property type="match status" value="1"/>
</dbReference>
<dbReference type="InterPro" id="IPR036565">
    <property type="entry name" value="Mur-like_cat_sf"/>
</dbReference>
<dbReference type="EC" id="6.3.2.9" evidence="7 8"/>
<keyword evidence="5 7" id="KW-0547">Nucleotide-binding</keyword>
<dbReference type="PANTHER" id="PTHR43692">
    <property type="entry name" value="UDP-N-ACETYLMURAMOYLALANINE--D-GLUTAMATE LIGASE"/>
    <property type="match status" value="1"/>
</dbReference>
<dbReference type="GO" id="GO:0005737">
    <property type="term" value="C:cytoplasm"/>
    <property type="evidence" value="ECO:0007669"/>
    <property type="project" value="UniProtKB-SubCell"/>
</dbReference>
<evidence type="ECO:0000313" key="12">
    <source>
        <dbReference type="Proteomes" id="UP000250123"/>
    </source>
</evidence>
<feature type="binding site" evidence="7">
    <location>
        <begin position="116"/>
        <end position="122"/>
    </location>
    <ligand>
        <name>ATP</name>
        <dbReference type="ChEBI" id="CHEBI:30616"/>
    </ligand>
</feature>
<evidence type="ECO:0000259" key="10">
    <source>
        <dbReference type="Pfam" id="PF08245"/>
    </source>
</evidence>
<proteinExistence type="inferred from homology"/>
<dbReference type="GO" id="GO:0009252">
    <property type="term" value="P:peptidoglycan biosynthetic process"/>
    <property type="evidence" value="ECO:0007669"/>
    <property type="project" value="UniProtKB-UniRule"/>
</dbReference>
<dbReference type="Gene3D" id="3.40.50.720">
    <property type="entry name" value="NAD(P)-binding Rossmann-like Domain"/>
    <property type="match status" value="1"/>
</dbReference>
<keyword evidence="6 7" id="KW-0067">ATP-binding</keyword>
<gene>
    <name evidence="7 11" type="primary">murD</name>
    <name evidence="11" type="ORF">SHEWBE_0173</name>
</gene>
<keyword evidence="7 8" id="KW-0133">Cell shape</keyword>
<dbReference type="RefSeq" id="WP_112350899.1">
    <property type="nucleotide sequence ID" value="NZ_LS483452.1"/>
</dbReference>
<comment type="catalytic activity">
    <reaction evidence="7 8">
        <text>UDP-N-acetyl-alpha-D-muramoyl-L-alanine + D-glutamate + ATP = UDP-N-acetyl-alpha-D-muramoyl-L-alanyl-D-glutamate + ADP + phosphate + H(+)</text>
        <dbReference type="Rhea" id="RHEA:16429"/>
        <dbReference type="ChEBI" id="CHEBI:15378"/>
        <dbReference type="ChEBI" id="CHEBI:29986"/>
        <dbReference type="ChEBI" id="CHEBI:30616"/>
        <dbReference type="ChEBI" id="CHEBI:43474"/>
        <dbReference type="ChEBI" id="CHEBI:83898"/>
        <dbReference type="ChEBI" id="CHEBI:83900"/>
        <dbReference type="ChEBI" id="CHEBI:456216"/>
        <dbReference type="EC" id="6.3.2.9"/>
    </reaction>
</comment>
<dbReference type="SUPFAM" id="SSF53623">
    <property type="entry name" value="MurD-like peptide ligases, catalytic domain"/>
    <property type="match status" value="1"/>
</dbReference>
<evidence type="ECO:0000256" key="2">
    <source>
        <dbReference type="ARBA" id="ARBA00004752"/>
    </source>
</evidence>
<dbReference type="SUPFAM" id="SSF51984">
    <property type="entry name" value="MurCD N-terminal domain"/>
    <property type="match status" value="1"/>
</dbReference>
<evidence type="ECO:0000256" key="8">
    <source>
        <dbReference type="RuleBase" id="RU003664"/>
    </source>
</evidence>
<sequence length="449" mass="47769">MELHNSHLVLGLGATGLSVVRYLCRQGITPLVMDSREQPPGAKQLALEFPEVNLITGGFDCRYLVQASQIVISPGIALDTPEIRAAIDMDIEVIGDVELFARAVKDSSPCVIGITGSNGKSTVTTLVGEMAKAAGLNYAVGGNIGIPVLDLLQSPIDLYILELSSFQLETTHSLNCIAATCLNISEDHMDRYRDLEAYRQAKLSLYDQSKRALFNREDSLTQPNDPMDQNSFGLTSPVNDEWGVKDGKIVHGASEIVSLDDVAIVGSHNHANLIAAMALAYHAGIEKKSMIEVAKHFTGLAHRCELVANIDAVSYVNDSKATNVGATVAALEGLSEHLGDIILIAGGDGKGADFSPLEAVLDKVTHLITLGKDGDKIAALKDNSKRVDSMADAVKQAAGLATAGDIVLLSPACASLDMYKNFMARGDDFRQLVQALNAENLDSEAGTDV</sequence>
<protein>
    <recommendedName>
        <fullName evidence="7 8">UDP-N-acetylmuramoylalanine--D-glutamate ligase</fullName>
        <ecNumber evidence="7 8">6.3.2.9</ecNumber>
    </recommendedName>
    <alternativeName>
        <fullName evidence="7">D-glutamic acid-adding enzyme</fullName>
    </alternativeName>
    <alternativeName>
        <fullName evidence="7">UDP-N-acetylmuramoyl-L-alanyl-D-glutamate synthetase</fullName>
    </alternativeName>
</protein>
<keyword evidence="3 7" id="KW-0963">Cytoplasm</keyword>
<evidence type="ECO:0000256" key="1">
    <source>
        <dbReference type="ARBA" id="ARBA00004496"/>
    </source>
</evidence>
<dbReference type="OrthoDB" id="9809796at2"/>
<accession>A0A330LV92</accession>
<evidence type="ECO:0000256" key="5">
    <source>
        <dbReference type="ARBA" id="ARBA00022741"/>
    </source>
</evidence>
<evidence type="ECO:0000313" key="11">
    <source>
        <dbReference type="EMBL" id="SQH74169.1"/>
    </source>
</evidence>
<dbReference type="InterPro" id="IPR004101">
    <property type="entry name" value="Mur_ligase_C"/>
</dbReference>
<evidence type="ECO:0000256" key="3">
    <source>
        <dbReference type="ARBA" id="ARBA00022490"/>
    </source>
</evidence>
<dbReference type="Pfam" id="PF02875">
    <property type="entry name" value="Mur_ligase_C"/>
    <property type="match status" value="1"/>
</dbReference>
<dbReference type="Pfam" id="PF08245">
    <property type="entry name" value="Mur_ligase_M"/>
    <property type="match status" value="1"/>
</dbReference>
<dbReference type="InterPro" id="IPR036615">
    <property type="entry name" value="Mur_ligase_C_dom_sf"/>
</dbReference>
<dbReference type="GO" id="GO:0008360">
    <property type="term" value="P:regulation of cell shape"/>
    <property type="evidence" value="ECO:0007669"/>
    <property type="project" value="UniProtKB-KW"/>
</dbReference>
<keyword evidence="7 8" id="KW-0573">Peptidoglycan synthesis</keyword>